<reference evidence="7" key="2">
    <citation type="submission" date="2021-05" db="EMBL/GenBank/DDBJ databases">
        <authorList>
            <person name="Moolhuijzen P.M."/>
            <person name="Moffat C.S."/>
        </authorList>
    </citation>
    <scope>NUCLEOTIDE SEQUENCE</scope>
    <source>
        <strain evidence="7">86-124</strain>
    </source>
</reference>
<evidence type="ECO:0000259" key="5">
    <source>
        <dbReference type="Pfam" id="PF13907"/>
    </source>
</evidence>
<keyword evidence="2" id="KW-0539">Nucleus</keyword>
<dbReference type="OrthoDB" id="3801079at2759"/>
<evidence type="ECO:0000256" key="4">
    <source>
        <dbReference type="SAM" id="SignalP"/>
    </source>
</evidence>
<feature type="region of interest" description="Disordered" evidence="3">
    <location>
        <begin position="293"/>
        <end position="314"/>
    </location>
</feature>
<dbReference type="GO" id="GO:0005634">
    <property type="term" value="C:nucleus"/>
    <property type="evidence" value="ECO:0007669"/>
    <property type="project" value="UniProtKB-SubCell"/>
</dbReference>
<dbReference type="Proteomes" id="UP000249757">
    <property type="component" value="Unassembled WGS sequence"/>
</dbReference>
<keyword evidence="8" id="KW-1185">Reference proteome</keyword>
<evidence type="ECO:0000313" key="8">
    <source>
        <dbReference type="Proteomes" id="UP000249757"/>
    </source>
</evidence>
<dbReference type="InterPro" id="IPR025260">
    <property type="entry name" value="CHD1-like_C"/>
</dbReference>
<accession>A0A2W1HGQ3</accession>
<protein>
    <submittedName>
        <fullName evidence="7">DUF4208 domain containing protein</fullName>
    </submittedName>
</protein>
<dbReference type="EMBL" id="NRDI02000020">
    <property type="protein sequence ID" value="KAI1509451.1"/>
    <property type="molecule type" value="Genomic_DNA"/>
</dbReference>
<comment type="caution">
    <text evidence="7">The sequence shown here is derived from an EMBL/GenBank/DDBJ whole genome shotgun (WGS) entry which is preliminary data.</text>
</comment>
<feature type="domain" description="Chromodomain-helicase-DNA-binding protein 1-like C-terminal" evidence="5">
    <location>
        <begin position="149"/>
        <end position="246"/>
    </location>
</feature>
<reference evidence="8" key="4">
    <citation type="journal article" date="2022" name="Microb. Genom.">
        <title>A global pangenome for the wheat fungal pathogen Pyrenophora tritici-repentis and prediction of effector protein structural homology.</title>
        <authorList>
            <person name="Moolhuijzen P.M."/>
            <person name="See P.T."/>
            <person name="Shi G."/>
            <person name="Powell H.R."/>
            <person name="Cockram J."/>
            <person name="Jorgensen L.N."/>
            <person name="Benslimane H."/>
            <person name="Strelkov S.E."/>
            <person name="Turner J."/>
            <person name="Liu Z."/>
            <person name="Moffat C.S."/>
        </authorList>
    </citation>
    <scope>NUCLEOTIDE SEQUENCE [LARGE SCALE GENOMIC DNA]</scope>
</reference>
<evidence type="ECO:0000256" key="3">
    <source>
        <dbReference type="SAM" id="MobiDB-lite"/>
    </source>
</evidence>
<dbReference type="OMA" id="AYQPHRD"/>
<comment type="subcellular location">
    <subcellularLocation>
        <location evidence="1">Nucleus</location>
    </subcellularLocation>
</comment>
<evidence type="ECO:0000313" key="7">
    <source>
        <dbReference type="EMBL" id="KAI1509451.1"/>
    </source>
</evidence>
<keyword evidence="4" id="KW-0732">Signal</keyword>
<feature type="region of interest" description="Disordered" evidence="3">
    <location>
        <begin position="51"/>
        <end position="71"/>
    </location>
</feature>
<evidence type="ECO:0000313" key="6">
    <source>
        <dbReference type="EMBL" id="KAF7572735.1"/>
    </source>
</evidence>
<name>A0A2W1HGQ3_9PLEO</name>
<reference evidence="7" key="3">
    <citation type="journal article" date="2022" name="bioRxiv">
        <title>A global pangenome for the wheat fungal pathogen Pyrenophora tritici-repentis and prediction of effector protein structural homology.</title>
        <authorList>
            <person name="Moolhuijzen P."/>
            <person name="See P.T."/>
            <person name="Shi G."/>
            <person name="Powell H.R."/>
            <person name="Cockram J."/>
            <person name="Jorgensen L.N."/>
            <person name="Benslimane H."/>
            <person name="Strelkov S.E."/>
            <person name="Turner J."/>
            <person name="Liu Z."/>
            <person name="Moffat C.S."/>
        </authorList>
    </citation>
    <scope>NUCLEOTIDE SEQUENCE</scope>
    <source>
        <strain evidence="7">86-124</strain>
    </source>
</reference>
<evidence type="ECO:0000256" key="2">
    <source>
        <dbReference type="ARBA" id="ARBA00023242"/>
    </source>
</evidence>
<organism evidence="7 8">
    <name type="scientific">Pyrenophora tritici-repentis</name>
    <dbReference type="NCBI Taxonomy" id="45151"/>
    <lineage>
        <taxon>Eukaryota</taxon>
        <taxon>Fungi</taxon>
        <taxon>Dikarya</taxon>
        <taxon>Ascomycota</taxon>
        <taxon>Pezizomycotina</taxon>
        <taxon>Dothideomycetes</taxon>
        <taxon>Pleosporomycetidae</taxon>
        <taxon>Pleosporales</taxon>
        <taxon>Pleosporineae</taxon>
        <taxon>Pleosporaceae</taxon>
        <taxon>Pyrenophora</taxon>
    </lineage>
</organism>
<dbReference type="Pfam" id="PF13907">
    <property type="entry name" value="CHD1-like_C"/>
    <property type="match status" value="1"/>
</dbReference>
<dbReference type="EMBL" id="NQIK02000003">
    <property type="protein sequence ID" value="KAF7572735.1"/>
    <property type="molecule type" value="Genomic_DNA"/>
</dbReference>
<dbReference type="Proteomes" id="UP000245464">
    <property type="component" value="Chromosome 3"/>
</dbReference>
<feature type="chain" id="PRO_5042701310" evidence="4">
    <location>
        <begin position="16"/>
        <end position="314"/>
    </location>
</feature>
<proteinExistence type="predicted"/>
<reference evidence="6" key="1">
    <citation type="journal article" date="2018" name="BMC Genomics">
        <title>Comparative genomics of the wheat fungal pathogen Pyrenophora tritici-repentis reveals chromosomal variations and genome plasticity.</title>
        <authorList>
            <person name="Moolhuijzen P."/>
            <person name="See P.T."/>
            <person name="Hane J.K."/>
            <person name="Shi G."/>
            <person name="Liu Z."/>
            <person name="Oliver R.P."/>
            <person name="Moffat C.S."/>
        </authorList>
    </citation>
    <scope>NUCLEOTIDE SEQUENCE [LARGE SCALE GENOMIC DNA]</scope>
    <source>
        <strain evidence="6">M4</strain>
    </source>
</reference>
<gene>
    <name evidence="7" type="ORF">Ptr86124_011531</name>
    <name evidence="6" type="ORF">PtrM4_076400</name>
</gene>
<sequence length="314" mass="35147">MSAILSLLIHLFAQSYKTMFDYGIRWAFSPRPPIHDEEAVTDTTPLLRAEGSDRTEAPAFAGKDDTGSHPRTAHIDRTEAVADSTPPAKTPSHQTTLAEIDLPSIPTLSLARNIPHKRSVFESFRESKMFLNWQLSNTTFPKAEDSIPDMRVISILAPIKKDLNRLKALTPKSLPPPNPHVRTRCYAQSLKHRLLPVGQFIVDILDQVAEDERGALELGLCRYIAINFWPLPANEYTHLKIHEMYHNVLYLSRKPAATSPMSETSVGNPSEEQLSDKWVGSLLEEQLALPITSSIPINDRPSQDTIMSDPEPSE</sequence>
<evidence type="ECO:0000256" key="1">
    <source>
        <dbReference type="ARBA" id="ARBA00004123"/>
    </source>
</evidence>
<feature type="signal peptide" evidence="4">
    <location>
        <begin position="1"/>
        <end position="15"/>
    </location>
</feature>
<dbReference type="AlphaFoldDB" id="A0A2W1HGQ3"/>